<accession>A0A517QSV4</accession>
<protein>
    <submittedName>
        <fullName evidence="2">Uncharacterized protein</fullName>
    </submittedName>
</protein>
<dbReference type="OrthoDB" id="286412at2"/>
<keyword evidence="1" id="KW-0472">Membrane</keyword>
<keyword evidence="1" id="KW-1133">Transmembrane helix</keyword>
<evidence type="ECO:0000313" key="3">
    <source>
        <dbReference type="Proteomes" id="UP000315724"/>
    </source>
</evidence>
<dbReference type="RefSeq" id="WP_145203117.1">
    <property type="nucleotide sequence ID" value="NZ_CP036267.1"/>
</dbReference>
<dbReference type="Proteomes" id="UP000315724">
    <property type="component" value="Chromosome"/>
</dbReference>
<evidence type="ECO:0000256" key="1">
    <source>
        <dbReference type="SAM" id="Phobius"/>
    </source>
</evidence>
<keyword evidence="1" id="KW-0812">Transmembrane</keyword>
<name>A0A517QSV4_9PLAN</name>
<reference evidence="2 3" key="1">
    <citation type="submission" date="2019-02" db="EMBL/GenBank/DDBJ databases">
        <title>Deep-cultivation of Planctomycetes and their phenomic and genomic characterization uncovers novel biology.</title>
        <authorList>
            <person name="Wiegand S."/>
            <person name="Jogler M."/>
            <person name="Boedeker C."/>
            <person name="Pinto D."/>
            <person name="Vollmers J."/>
            <person name="Rivas-Marin E."/>
            <person name="Kohn T."/>
            <person name="Peeters S.H."/>
            <person name="Heuer A."/>
            <person name="Rast P."/>
            <person name="Oberbeckmann S."/>
            <person name="Bunk B."/>
            <person name="Jeske O."/>
            <person name="Meyerdierks A."/>
            <person name="Storesund J.E."/>
            <person name="Kallscheuer N."/>
            <person name="Luecker S."/>
            <person name="Lage O.M."/>
            <person name="Pohl T."/>
            <person name="Merkel B.J."/>
            <person name="Hornburger P."/>
            <person name="Mueller R.-W."/>
            <person name="Bruemmer F."/>
            <person name="Labrenz M."/>
            <person name="Spormann A.M."/>
            <person name="Op den Camp H."/>
            <person name="Overmann J."/>
            <person name="Amann R."/>
            <person name="Jetten M.S.M."/>
            <person name="Mascher T."/>
            <person name="Medema M.H."/>
            <person name="Devos D.P."/>
            <person name="Kaster A.-K."/>
            <person name="Ovreas L."/>
            <person name="Rohde M."/>
            <person name="Galperin M.Y."/>
            <person name="Jogler C."/>
        </authorList>
    </citation>
    <scope>NUCLEOTIDE SEQUENCE [LARGE SCALE GENOMIC DNA]</scope>
    <source>
        <strain evidence="2 3">Mal48</strain>
    </source>
</reference>
<feature type="transmembrane region" description="Helical" evidence="1">
    <location>
        <begin position="56"/>
        <end position="75"/>
    </location>
</feature>
<keyword evidence="3" id="KW-1185">Reference proteome</keyword>
<dbReference type="EMBL" id="CP036267">
    <property type="protein sequence ID" value="QDT34725.1"/>
    <property type="molecule type" value="Genomic_DNA"/>
</dbReference>
<organism evidence="2 3">
    <name type="scientific">Thalassoglobus polymorphus</name>
    <dbReference type="NCBI Taxonomy" id="2527994"/>
    <lineage>
        <taxon>Bacteria</taxon>
        <taxon>Pseudomonadati</taxon>
        <taxon>Planctomycetota</taxon>
        <taxon>Planctomycetia</taxon>
        <taxon>Planctomycetales</taxon>
        <taxon>Planctomycetaceae</taxon>
        <taxon>Thalassoglobus</taxon>
    </lineage>
</organism>
<sequence>MDVLQSIWNVVIALGQLVVDLVQFVSPWVPLLAWIAFWLCAVNWRQLYPILEKGGIIGVILTALMAVLIWSVISVPEGGYHYLYGLKVSNAPGKAIYVTSLVVIAFLCGTVQLSGACDRFCCFKDPEPQEDSH</sequence>
<gene>
    <name evidence="2" type="ORF">Mal48_39970</name>
</gene>
<evidence type="ECO:0000313" key="2">
    <source>
        <dbReference type="EMBL" id="QDT34725.1"/>
    </source>
</evidence>
<proteinExistence type="predicted"/>
<feature type="transmembrane region" description="Helical" evidence="1">
    <location>
        <begin position="95"/>
        <end position="114"/>
    </location>
</feature>
<dbReference type="KEGG" id="tpol:Mal48_39970"/>
<feature type="transmembrane region" description="Helical" evidence="1">
    <location>
        <begin position="24"/>
        <end position="44"/>
    </location>
</feature>
<dbReference type="AlphaFoldDB" id="A0A517QSV4"/>